<accession>A0A7R9KGK4</accession>
<dbReference type="GO" id="GO:0019898">
    <property type="term" value="C:extrinsic component of membrane"/>
    <property type="evidence" value="ECO:0007669"/>
    <property type="project" value="TreeGrafter"/>
</dbReference>
<evidence type="ECO:0000256" key="2">
    <source>
        <dbReference type="ARBA" id="ARBA00022490"/>
    </source>
</evidence>
<organism evidence="7">
    <name type="scientific">Medioppia subpectinata</name>
    <dbReference type="NCBI Taxonomy" id="1979941"/>
    <lineage>
        <taxon>Eukaryota</taxon>
        <taxon>Metazoa</taxon>
        <taxon>Ecdysozoa</taxon>
        <taxon>Arthropoda</taxon>
        <taxon>Chelicerata</taxon>
        <taxon>Arachnida</taxon>
        <taxon>Acari</taxon>
        <taxon>Acariformes</taxon>
        <taxon>Sarcoptiformes</taxon>
        <taxon>Oribatida</taxon>
        <taxon>Brachypylina</taxon>
        <taxon>Oppioidea</taxon>
        <taxon>Oppiidae</taxon>
        <taxon>Medioppia</taxon>
    </lineage>
</organism>
<feature type="compositionally biased region" description="Low complexity" evidence="4">
    <location>
        <begin position="1682"/>
        <end position="1694"/>
    </location>
</feature>
<feature type="compositionally biased region" description="Polar residues" evidence="4">
    <location>
        <begin position="2422"/>
        <end position="2433"/>
    </location>
</feature>
<dbReference type="InterPro" id="IPR011993">
    <property type="entry name" value="PH-like_dom_sf"/>
</dbReference>
<dbReference type="InterPro" id="IPR055251">
    <property type="entry name" value="SOS1_NGEF_PH"/>
</dbReference>
<dbReference type="PANTHER" id="PTHR22826:SF106">
    <property type="entry name" value="TRIO, ISOFORM A"/>
    <property type="match status" value="1"/>
</dbReference>
<dbReference type="SUPFAM" id="SSF50729">
    <property type="entry name" value="PH domain-like"/>
    <property type="match status" value="2"/>
</dbReference>
<feature type="compositionally biased region" description="Basic residues" evidence="4">
    <location>
        <begin position="2334"/>
        <end position="2348"/>
    </location>
</feature>
<dbReference type="Pfam" id="PF23323">
    <property type="entry name" value="Spectrin_6"/>
    <property type="match status" value="1"/>
</dbReference>
<dbReference type="Pfam" id="PF00621">
    <property type="entry name" value="RhoGEF"/>
    <property type="match status" value="2"/>
</dbReference>
<evidence type="ECO:0000256" key="4">
    <source>
        <dbReference type="SAM" id="MobiDB-lite"/>
    </source>
</evidence>
<dbReference type="PANTHER" id="PTHR22826">
    <property type="entry name" value="RHO GUANINE EXCHANGE FACTOR-RELATED"/>
    <property type="match status" value="1"/>
</dbReference>
<feature type="compositionally biased region" description="Low complexity" evidence="4">
    <location>
        <begin position="2366"/>
        <end position="2389"/>
    </location>
</feature>
<dbReference type="SMART" id="SM00516">
    <property type="entry name" value="SEC14"/>
    <property type="match status" value="1"/>
</dbReference>
<feature type="compositionally biased region" description="Basic and acidic residues" evidence="4">
    <location>
        <begin position="1750"/>
        <end position="1762"/>
    </location>
</feature>
<dbReference type="EMBL" id="OC855827">
    <property type="protein sequence ID" value="CAD7622725.1"/>
    <property type="molecule type" value="Genomic_DNA"/>
</dbReference>
<dbReference type="SMART" id="SM00233">
    <property type="entry name" value="PH"/>
    <property type="match status" value="2"/>
</dbReference>
<reference evidence="7" key="1">
    <citation type="submission" date="2020-11" db="EMBL/GenBank/DDBJ databases">
        <authorList>
            <person name="Tran Van P."/>
        </authorList>
    </citation>
    <scope>NUCLEOTIDE SEQUENCE</scope>
</reference>
<dbReference type="FunFam" id="1.20.900.10:FF:000008">
    <property type="entry name" value="rho guanine nucleotide exchange factor 25"/>
    <property type="match status" value="1"/>
</dbReference>
<gene>
    <name evidence="7" type="ORF">OSB1V03_LOCUS3188</name>
</gene>
<feature type="region of interest" description="Disordered" evidence="4">
    <location>
        <begin position="261"/>
        <end position="280"/>
    </location>
</feature>
<dbReference type="CDD" id="cd00160">
    <property type="entry name" value="RhoGEF"/>
    <property type="match status" value="1"/>
</dbReference>
<dbReference type="InterPro" id="IPR035899">
    <property type="entry name" value="DBL_dom_sf"/>
</dbReference>
<dbReference type="PROSITE" id="PS50003">
    <property type="entry name" value="PH_DOMAIN"/>
    <property type="match status" value="1"/>
</dbReference>
<dbReference type="InterPro" id="IPR002017">
    <property type="entry name" value="Spectrin_repeat"/>
</dbReference>
<protein>
    <recommendedName>
        <fullName evidence="9">Triple functional domain protein</fullName>
    </recommendedName>
</protein>
<dbReference type="GO" id="GO:0035556">
    <property type="term" value="P:intracellular signal transduction"/>
    <property type="evidence" value="ECO:0007669"/>
    <property type="project" value="InterPro"/>
</dbReference>
<dbReference type="InterPro" id="IPR051336">
    <property type="entry name" value="RhoGEF_Guanine_NuclExch_SF"/>
</dbReference>
<feature type="region of interest" description="Disordered" evidence="4">
    <location>
        <begin position="1750"/>
        <end position="1785"/>
    </location>
</feature>
<dbReference type="GO" id="GO:0005737">
    <property type="term" value="C:cytoplasm"/>
    <property type="evidence" value="ECO:0007669"/>
    <property type="project" value="UniProtKB-SubCell"/>
</dbReference>
<feature type="region of interest" description="Disordered" evidence="4">
    <location>
        <begin position="1675"/>
        <end position="1695"/>
    </location>
</feature>
<name>A0A7R9KGK4_9ACAR</name>
<keyword evidence="2" id="KW-0963">Cytoplasm</keyword>
<evidence type="ECO:0000259" key="6">
    <source>
        <dbReference type="PROSITE" id="PS50010"/>
    </source>
</evidence>
<dbReference type="InterPro" id="IPR018159">
    <property type="entry name" value="Spectrin/alpha-actinin"/>
</dbReference>
<dbReference type="OrthoDB" id="10256089at2759"/>
<evidence type="ECO:0000256" key="3">
    <source>
        <dbReference type="ARBA" id="ARBA00022658"/>
    </source>
</evidence>
<feature type="compositionally biased region" description="Polar residues" evidence="4">
    <location>
        <begin position="261"/>
        <end position="271"/>
    </location>
</feature>
<keyword evidence="8" id="KW-1185">Reference proteome</keyword>
<feature type="compositionally biased region" description="Basic and acidic residues" evidence="4">
    <location>
        <begin position="2255"/>
        <end position="2264"/>
    </location>
</feature>
<evidence type="ECO:0000259" key="5">
    <source>
        <dbReference type="PROSITE" id="PS50003"/>
    </source>
</evidence>
<proteinExistence type="predicted"/>
<dbReference type="GO" id="GO:0005085">
    <property type="term" value="F:guanyl-nucleotide exchange factor activity"/>
    <property type="evidence" value="ECO:0007669"/>
    <property type="project" value="UniProtKB-KW"/>
</dbReference>
<dbReference type="CDD" id="cd00176">
    <property type="entry name" value="SPEC"/>
    <property type="match status" value="4"/>
</dbReference>
<dbReference type="Gene3D" id="2.30.29.30">
    <property type="entry name" value="Pleckstrin-homology domain (PH domain)/Phosphotyrosine-binding domain (PTB)"/>
    <property type="match status" value="2"/>
</dbReference>
<evidence type="ECO:0000313" key="8">
    <source>
        <dbReference type="Proteomes" id="UP000759131"/>
    </source>
</evidence>
<dbReference type="InterPro" id="IPR001331">
    <property type="entry name" value="GDS_CDC24_CS"/>
</dbReference>
<feature type="compositionally biased region" description="Basic and acidic residues" evidence="4">
    <location>
        <begin position="2396"/>
        <end position="2412"/>
    </location>
</feature>
<dbReference type="InterPro" id="IPR058918">
    <property type="entry name" value="KALRN/TRIO-like_spectrin"/>
</dbReference>
<dbReference type="SUPFAM" id="SSF48065">
    <property type="entry name" value="DBL homology domain (DH-domain)"/>
    <property type="match status" value="2"/>
</dbReference>
<evidence type="ECO:0000313" key="7">
    <source>
        <dbReference type="EMBL" id="CAD7622725.1"/>
    </source>
</evidence>
<dbReference type="PROSITE" id="PS00741">
    <property type="entry name" value="DH_1"/>
    <property type="match status" value="1"/>
</dbReference>
<feature type="region of interest" description="Disordered" evidence="4">
    <location>
        <begin position="2306"/>
        <end position="2461"/>
    </location>
</feature>
<feature type="domain" description="PH" evidence="5">
    <location>
        <begin position="1370"/>
        <end position="1483"/>
    </location>
</feature>
<dbReference type="SMART" id="SM00325">
    <property type="entry name" value="RhoGEF"/>
    <property type="match status" value="2"/>
</dbReference>
<dbReference type="Gene3D" id="1.20.900.10">
    <property type="entry name" value="Dbl homology (DH) domain"/>
    <property type="match status" value="2"/>
</dbReference>
<evidence type="ECO:0000256" key="1">
    <source>
        <dbReference type="ARBA" id="ARBA00004496"/>
    </source>
</evidence>
<dbReference type="Proteomes" id="UP000759131">
    <property type="component" value="Unassembled WGS sequence"/>
</dbReference>
<dbReference type="Gene3D" id="1.20.58.60">
    <property type="match status" value="4"/>
</dbReference>
<dbReference type="CDD" id="cd13241">
    <property type="entry name" value="PH2_Kalirin_Trio_p63RhoGEF"/>
    <property type="match status" value="1"/>
</dbReference>
<dbReference type="Pfam" id="PF00435">
    <property type="entry name" value="Spectrin"/>
    <property type="match status" value="2"/>
</dbReference>
<dbReference type="InterPro" id="IPR047054">
    <property type="entry name" value="Kalirin_TRIO_PH_1"/>
</dbReference>
<sequence>MSTTESTTDYSSGDSDHNLVRCPSELRRMGLKAKDILPLIEQRIAVLSGGRDLRGGPILLFPSKTRPEKLTAEDLRPLLAYLASIPSEESKSKEFCIIIDMRGNTWVAIKPILKALDEYFNPRIHSTLIIKPDNFWQKQRTSLGSSKYKFETIMISLESISKFVDLSQLTNDIECGTYPYDHKQWIDLRLSLESFMDKASDALQVMNALKVDLMKQEFATDTTTAKKMIEDHNNTKQKINESPVEELDAEGQQLLRKLSFSPSGSVNSDSGYCSRDSTHNNPDIQTTVPKIMRIIEEIHVNKQQLLQLWHLKRVKYDQCLQLRLYESDAQKMFEWIRNNRDLFMSTAIVIGRNCEECKQLQDEHNRFSVASMNVYVNINKLQQVATRMAEAGHYASQQIQQLAARLDRTWKEFASNLDDRTAVLTLSFNFYHCSQYYLNLVPTWKKACDSSTLVIPNDVTELEALVHSHQSLYDEVCQAYNECHTNSKKLLYQLDRLVQMCHTFKHSDANHSDHYRTGMPSISAMSRSDPVSDYQEGAKHVVAVIHEILAHHRSIESVWHLKKIKLHQRLALALFQDDVRQVLEWLDTHGEGFLVKSPGVGRNLTKARALQKSHNHFESVAQNTYTNAEKLLAAADELARTGECNADEICGVATQLERHISNFAARVEVRRNLLNVGVLFFTHDKELFSWFNELRQQFKADTIEAPESYELTESAINQLIHQRDSMIEAANTTINEGQTTAEQLKKDSANRSADSCDSNHALNASITAIESSIEKIKSIIPELEELWKSRKFRLDLCLKLRAFEREALTVSTQTDALAEEIQRLQQKQMSVSDVSAVEKSLQLHNDKQQRLQQLIYQVLQCGQELCQLLETCGVLLMADSEQTATARIQMILEFLHEREMDLEDLSELRRTRLEQMVQLCHFQTDANQVLTWMRNGESMLSASFQIPNTLSQAEDLQVQHEQFQLAIETDANQVLTWMRNGESMLSASFQIPNTLSQAEDLQVQHEQFQLAIEKTHSSALQLQQKAESLVQGNHFNPEMVRNIATEVSTRWQQLMSHAEDRHKLVMASLNFFKTADQVYSVLDSLQREYQRNEDFCGASHLNADNSNPIPIPSKEDIEAILIQHICKHQEQKEAFLKACTLARRNAETFLKYAARCIQYYSTRTGSNTYRTAENDVKNIMDKLLKQENEVLEYWTQKKKRLDHCQQYILVEHSAKQALKWINETGMKYISTKKLALSDKSNDDTFLRELEKYESMPEDIGHCFVTWASSFDIYVEYCQNKPESNTLLVQYSGHFFEEVQRKHCVLHPIAAYLIKPVQRITKYQLLLKDLLSCCGEGLQGEIKDGLEVMVSVPKKANDAMHLSMLEGCDISLDQLGEVILQDSFQVFDSKSLIRKSRERRVFLFEMYLVFGKELKDSNGKGKYIFKLKLMTSEIGITEHIEGDELKFAIWTGRLAQLADNKITFKTSNLETKQIWVKRVRQLIQETYFCSALSTLNLSKISQNKLNAKLTHAHSNRSSRDFDDCFTDDVNADHHDRTSLASYSSSTTTDSEKGGGDVTWVIEDFNADKNASLLPQTTIGSFISVRGGQQVEVIDYNLHSLPEFCLVRVIGTQDSNNCVAIEGIVPLYCLRFPSRSVAFSSKSASMETDGIVPLYCLRFPSRSVAFSSKSASMETDDVTTTCNESSPSFSTESSSSTKRKGTFKKWLTNPVRKLSSGKCSAVQAFISAIPGTAIMLTKLLISLDLKINNTKEESNSKTVSKTEESVGFNKSSSASLPTTPSLVPQTSKSLDLNGCVVNVTEEDGDVTDVELPPPMKIQEHTYPAVSSLSANSANVDITENDTSDDLSKEDINNGLIERIEENEGTNDETNDETDNSLTGESEREKALIKRRFILQELVDTERDYVFNLGLVVDGYLELMRNETEIAVPDDLKNGKDKIIFGNIEAIYEWHRDSFLAEIDKCLEEPERLGLLFRRCERRLNMYVVYCQNKPKSEHIVSEHLDTFFEEIRQKLGHKLQLPDLLIKPVQRIMKYQLLLRDMLKTTEKAGLTKEAEDLKKAVHIMHVVPKAANDMMCVGRLQHFDGKITAQGKLLQQGLLFVGDLGSGGSTGSNTNSNIGSTKLKERQVFLFEQIIIFSETVGQKGQFSNPVYLYKAHLMVNKMCLIDKVDDSDPTKFLLKSKDPNMSEIAFLCQGSSKEVADVWVANIRAILDTQLDFLRALQSPIAYQKELTKEVSAPELGSLWNPSLRKTLSHPAAVHREKNLKSTAKEQPLGSTNTSKSMRQSNKSKNKTFLAVNNECESVVIENISESDSKTCNTSPDSSTNRKYSCPSSEKPPTHSHKHQSSPSKSKRTFLEGFKNPLRQKKTEMSVIVSSESSTVSSNLLSSHSLDSSTGAQTRTKLEAQTKDSSVIRRWSESATPPVAISPQTISNTISLQSNNKTDNNITPNNNNDNNSSDVSKHLKQ</sequence>
<keyword evidence="3" id="KW-0344">Guanine-nucleotide releasing factor</keyword>
<feature type="compositionally biased region" description="Polar residues" evidence="4">
    <location>
        <begin position="2306"/>
        <end position="2328"/>
    </location>
</feature>
<dbReference type="InterPro" id="IPR001849">
    <property type="entry name" value="PH_domain"/>
</dbReference>
<feature type="compositionally biased region" description="Acidic residues" evidence="4">
    <location>
        <begin position="1860"/>
        <end position="1872"/>
    </location>
</feature>
<feature type="region of interest" description="Disordered" evidence="4">
    <location>
        <begin position="1855"/>
        <end position="1879"/>
    </location>
</feature>
<dbReference type="PROSITE" id="PS50010">
    <property type="entry name" value="DH_2"/>
    <property type="match status" value="2"/>
</dbReference>
<evidence type="ECO:0008006" key="9">
    <source>
        <dbReference type="Google" id="ProtNLM"/>
    </source>
</evidence>
<dbReference type="SMART" id="SM00150">
    <property type="entry name" value="SPEC"/>
    <property type="match status" value="5"/>
</dbReference>
<comment type="subcellular location">
    <subcellularLocation>
        <location evidence="1">Cytoplasm</location>
    </subcellularLocation>
</comment>
<dbReference type="Pfam" id="PF13716">
    <property type="entry name" value="CRAL_TRIO_2"/>
    <property type="match status" value="1"/>
</dbReference>
<feature type="domain" description="DH" evidence="6">
    <location>
        <begin position="1241"/>
        <end position="1358"/>
    </location>
</feature>
<feature type="domain" description="DH" evidence="6">
    <location>
        <begin position="1887"/>
        <end position="2069"/>
    </location>
</feature>
<feature type="region of interest" description="Disordered" evidence="4">
    <location>
        <begin position="2255"/>
        <end position="2286"/>
    </location>
</feature>
<dbReference type="EMBL" id="CAJPIZ010001252">
    <property type="protein sequence ID" value="CAG2103155.1"/>
    <property type="molecule type" value="Genomic_DNA"/>
</dbReference>
<dbReference type="SUPFAM" id="SSF46966">
    <property type="entry name" value="Spectrin repeat"/>
    <property type="match status" value="5"/>
</dbReference>
<feature type="compositionally biased region" description="Polar residues" evidence="4">
    <location>
        <begin position="2269"/>
        <end position="2283"/>
    </location>
</feature>
<dbReference type="Gene3D" id="2.30.30.40">
    <property type="entry name" value="SH3 Domains"/>
    <property type="match status" value="1"/>
</dbReference>
<dbReference type="Pfam" id="PF22697">
    <property type="entry name" value="SOS1_NGEF_PH"/>
    <property type="match status" value="2"/>
</dbReference>
<dbReference type="InterPro" id="IPR000219">
    <property type="entry name" value="DH_dom"/>
</dbReference>
<feature type="compositionally biased region" description="Low complexity" evidence="4">
    <location>
        <begin position="1769"/>
        <end position="1780"/>
    </location>
</feature>
<dbReference type="InterPro" id="IPR001251">
    <property type="entry name" value="CRAL-TRIO_dom"/>
</dbReference>
<feature type="compositionally biased region" description="Low complexity" evidence="4">
    <location>
        <begin position="2434"/>
        <end position="2454"/>
    </location>
</feature>
<dbReference type="CDD" id="cd13240">
    <property type="entry name" value="PH1_Kalirin_Trio_like"/>
    <property type="match status" value="1"/>
</dbReference>